<evidence type="ECO:0000313" key="2">
    <source>
        <dbReference type="EMBL" id="KAG6479109.1"/>
    </source>
</evidence>
<dbReference type="AlphaFoldDB" id="A0A8J5F594"/>
<feature type="region of interest" description="Disordered" evidence="1">
    <location>
        <begin position="405"/>
        <end position="498"/>
    </location>
</feature>
<dbReference type="PANTHER" id="PTHR47430:SF4">
    <property type="entry name" value="GB|AAC33480.1"/>
    <property type="match status" value="1"/>
</dbReference>
<feature type="compositionally biased region" description="Basic and acidic residues" evidence="1">
    <location>
        <begin position="616"/>
        <end position="632"/>
    </location>
</feature>
<keyword evidence="3" id="KW-1185">Reference proteome</keyword>
<evidence type="ECO:0000256" key="1">
    <source>
        <dbReference type="SAM" id="MobiDB-lite"/>
    </source>
</evidence>
<sequence>MSEHEKTKRQQEGNPRIDGTSSDIVEESSSTSLEGNQVVLKKNKKKKTKILEIEEVRGISDGKLEIDAEKDVKEAELEQHGNQDGKKKRRKDRDGDEGGNEAPKGAKNRKRKQEDGGLVNLNVDANTKKRKKDNVFEISDLSSGATPGEVSGDENKTSGKVADAENQTVCENSTGKKENVKAKRNKNDKKLEIPKHLVLETLEVQRHMVVENEVSTNDDKLHILVNKAKTKAKRVLDSCEHKENSHERCTNGSQSLSMEVRKEIQEIREMPSTSTAINVKRKKNKEKDGNEENQEAEEHSKNPLKIKGKIRKPFQTVEAEGNKETSNVMKEKAADDSVACSLKSKKSFSNGSNISSLKKKKVTFSSEIEVFTYRTDSGNEGNSEIPVIQGKHFTKEEDEKILEAIDEYIKHGNQDGKKKRRKDRDGDEGGNEAPKGAKNRKRKQEDGGLVNLNVDANTKKRKKDNVFEISDLSSGATPGEVSGDENKTSGKVADADNHTVCENSTGKIENVKAKRNKNDKKLEIPKHLVLETLEVQRHMVVENEVSTNDDKLHILVNKAKTKAKRVLDSCEHKENSHETCTNGSQSLSMEVRKEIQEIREMPSTSTAINVKRKKSKEKDGNAENQEAEEHSKNPLKIKGKIRKPFQTVEAEGNKETSNVMKEKEADDSVACSLKSKKSFSNGSNISSLKKKKVTFSSEIEVFTYRTDSGNEGNSEIPVIQGKHFTKEEDEKILEAIDEYIKVCLWGRLVCRNGLYETI</sequence>
<feature type="compositionally biased region" description="Low complexity" evidence="1">
    <location>
        <begin position="20"/>
        <end position="32"/>
    </location>
</feature>
<evidence type="ECO:0000313" key="3">
    <source>
        <dbReference type="Proteomes" id="UP000734854"/>
    </source>
</evidence>
<feature type="region of interest" description="Disordered" evidence="1">
    <location>
        <begin position="375"/>
        <end position="394"/>
    </location>
</feature>
<feature type="compositionally biased region" description="Basic and acidic residues" evidence="1">
    <location>
        <begin position="484"/>
        <end position="498"/>
    </location>
</feature>
<proteinExistence type="predicted"/>
<comment type="caution">
    <text evidence="2">The sequence shown here is derived from an EMBL/GenBank/DDBJ whole genome shotgun (WGS) entry which is preliminary data.</text>
</comment>
<gene>
    <name evidence="2" type="ORF">ZIOFF_062569</name>
</gene>
<feature type="compositionally biased region" description="Basic and acidic residues" evidence="1">
    <location>
        <begin position="49"/>
        <end position="85"/>
    </location>
</feature>
<feature type="compositionally biased region" description="Basic and acidic residues" evidence="1">
    <location>
        <begin position="285"/>
        <end position="301"/>
    </location>
</feature>
<feature type="region of interest" description="Disordered" evidence="1">
    <location>
        <begin position="599"/>
        <end position="632"/>
    </location>
</feature>
<organism evidence="2 3">
    <name type="scientific">Zingiber officinale</name>
    <name type="common">Ginger</name>
    <name type="synonym">Amomum zingiber</name>
    <dbReference type="NCBI Taxonomy" id="94328"/>
    <lineage>
        <taxon>Eukaryota</taxon>
        <taxon>Viridiplantae</taxon>
        <taxon>Streptophyta</taxon>
        <taxon>Embryophyta</taxon>
        <taxon>Tracheophyta</taxon>
        <taxon>Spermatophyta</taxon>
        <taxon>Magnoliopsida</taxon>
        <taxon>Liliopsida</taxon>
        <taxon>Zingiberales</taxon>
        <taxon>Zingiberaceae</taxon>
        <taxon>Zingiber</taxon>
    </lineage>
</organism>
<feature type="compositionally biased region" description="Basic and acidic residues" evidence="1">
    <location>
        <begin position="1"/>
        <end position="11"/>
    </location>
</feature>
<feature type="compositionally biased region" description="Polar residues" evidence="1">
    <location>
        <begin position="347"/>
        <end position="356"/>
    </location>
</feature>
<protein>
    <submittedName>
        <fullName evidence="2">Uncharacterized protein</fullName>
    </submittedName>
</protein>
<feature type="region of interest" description="Disordered" evidence="1">
    <location>
        <begin position="317"/>
        <end position="356"/>
    </location>
</feature>
<dbReference type="Proteomes" id="UP000734854">
    <property type="component" value="Unassembled WGS sequence"/>
</dbReference>
<name>A0A8J5F594_ZINOF</name>
<dbReference type="EMBL" id="JACMSC010000017">
    <property type="protein sequence ID" value="KAG6479109.1"/>
    <property type="molecule type" value="Genomic_DNA"/>
</dbReference>
<accession>A0A8J5F594</accession>
<feature type="region of interest" description="Disordered" evidence="1">
    <location>
        <begin position="1"/>
        <end position="188"/>
    </location>
</feature>
<feature type="region of interest" description="Disordered" evidence="1">
    <location>
        <begin position="268"/>
        <end position="305"/>
    </location>
</feature>
<dbReference type="PANTHER" id="PTHR47430">
    <property type="entry name" value="GB|AAC33480.1"/>
    <property type="match status" value="1"/>
</dbReference>
<feature type="compositionally biased region" description="Basic and acidic residues" evidence="1">
    <location>
        <begin position="405"/>
        <end position="416"/>
    </location>
</feature>
<reference evidence="2 3" key="1">
    <citation type="submission" date="2020-08" db="EMBL/GenBank/DDBJ databases">
        <title>Plant Genome Project.</title>
        <authorList>
            <person name="Zhang R.-G."/>
        </authorList>
    </citation>
    <scope>NUCLEOTIDE SEQUENCE [LARGE SCALE GENOMIC DNA]</scope>
    <source>
        <tissue evidence="2">Rhizome</tissue>
    </source>
</reference>